<feature type="compositionally biased region" description="Acidic residues" evidence="2">
    <location>
        <begin position="175"/>
        <end position="189"/>
    </location>
</feature>
<evidence type="ECO:0000313" key="4">
    <source>
        <dbReference type="EMBL" id="KAK8043484.1"/>
    </source>
</evidence>
<dbReference type="Proteomes" id="UP001444661">
    <property type="component" value="Unassembled WGS sequence"/>
</dbReference>
<sequence length="293" mass="32514">MSHIPGPFIIEPSLRHTHSLILLHGLGSNGHKFGQELTETAICSNGQAITEALPNVRFIFPTAKRRRSSAFGRSMLTQWFDIASLDDPSYRSHTQIQGIEESYRHLLHLIDQESAQISRKNLFLGGLSQGCAIALVTLLTLPFPLGGFIGMSGWLPFQQEIEEAAQPGDAHGGSDPDEEDPFENPFGDEELIPKQDLRGAEPIVGVNEFTRDLISSNSSGTLSRERSAILTPVLLGHGDVDTKVKPILGETVYNTLKLCGFDVSWEVYEGQGHWYKIPDQIDDIYEFLRSKMK</sequence>
<gene>
    <name evidence="4" type="ORF">PG993_005914</name>
</gene>
<evidence type="ECO:0000256" key="2">
    <source>
        <dbReference type="SAM" id="MobiDB-lite"/>
    </source>
</evidence>
<feature type="region of interest" description="Disordered" evidence="2">
    <location>
        <begin position="165"/>
        <end position="189"/>
    </location>
</feature>
<proteinExistence type="inferred from homology"/>
<comment type="caution">
    <text evidence="4">The sequence shown here is derived from an EMBL/GenBank/DDBJ whole genome shotgun (WGS) entry which is preliminary data.</text>
</comment>
<dbReference type="PANTHER" id="PTHR10655:SF63">
    <property type="entry name" value="PHOSPHOLIPASE_CARBOXYLESTERASE_THIOESTERASE DOMAIN-CONTAINING PROTEIN"/>
    <property type="match status" value="1"/>
</dbReference>
<dbReference type="PANTHER" id="PTHR10655">
    <property type="entry name" value="LYSOPHOSPHOLIPASE-RELATED"/>
    <property type="match status" value="1"/>
</dbReference>
<name>A0ABR1TA49_9PEZI</name>
<dbReference type="InterPro" id="IPR003140">
    <property type="entry name" value="PLipase/COase/thioEstase"/>
</dbReference>
<accession>A0ABR1TA49</accession>
<comment type="similarity">
    <text evidence="1">Belongs to the AB hydrolase superfamily. AB hydrolase 2 family.</text>
</comment>
<dbReference type="EMBL" id="JAQQWK010000004">
    <property type="protein sequence ID" value="KAK8043484.1"/>
    <property type="molecule type" value="Genomic_DNA"/>
</dbReference>
<dbReference type="SUPFAM" id="SSF53474">
    <property type="entry name" value="alpha/beta-Hydrolases"/>
    <property type="match status" value="1"/>
</dbReference>
<dbReference type="Pfam" id="PF02230">
    <property type="entry name" value="Abhydrolase_2"/>
    <property type="match status" value="1"/>
</dbReference>
<dbReference type="InterPro" id="IPR029058">
    <property type="entry name" value="AB_hydrolase_fold"/>
</dbReference>
<organism evidence="4 5">
    <name type="scientific">Apiospora rasikravindrae</name>
    <dbReference type="NCBI Taxonomy" id="990691"/>
    <lineage>
        <taxon>Eukaryota</taxon>
        <taxon>Fungi</taxon>
        <taxon>Dikarya</taxon>
        <taxon>Ascomycota</taxon>
        <taxon>Pezizomycotina</taxon>
        <taxon>Sordariomycetes</taxon>
        <taxon>Xylariomycetidae</taxon>
        <taxon>Amphisphaeriales</taxon>
        <taxon>Apiosporaceae</taxon>
        <taxon>Apiospora</taxon>
    </lineage>
</organism>
<feature type="domain" description="Phospholipase/carboxylesterase/thioesterase" evidence="3">
    <location>
        <begin position="7"/>
        <end position="165"/>
    </location>
</feature>
<protein>
    <recommendedName>
        <fullName evidence="3">Phospholipase/carboxylesterase/thioesterase domain-containing protein</fullName>
    </recommendedName>
</protein>
<evidence type="ECO:0000259" key="3">
    <source>
        <dbReference type="Pfam" id="PF02230"/>
    </source>
</evidence>
<evidence type="ECO:0000313" key="5">
    <source>
        <dbReference type="Proteomes" id="UP001444661"/>
    </source>
</evidence>
<dbReference type="Gene3D" id="3.40.50.1820">
    <property type="entry name" value="alpha/beta hydrolase"/>
    <property type="match status" value="1"/>
</dbReference>
<evidence type="ECO:0000256" key="1">
    <source>
        <dbReference type="ARBA" id="ARBA00006499"/>
    </source>
</evidence>
<keyword evidence="5" id="KW-1185">Reference proteome</keyword>
<dbReference type="InterPro" id="IPR050565">
    <property type="entry name" value="LYPA1-2/EST-like"/>
</dbReference>
<reference evidence="4 5" key="1">
    <citation type="submission" date="2023-01" db="EMBL/GenBank/DDBJ databases">
        <title>Analysis of 21 Apiospora genomes using comparative genomics revels a genus with tremendous synthesis potential of carbohydrate active enzymes and secondary metabolites.</title>
        <authorList>
            <person name="Sorensen T."/>
        </authorList>
    </citation>
    <scope>NUCLEOTIDE SEQUENCE [LARGE SCALE GENOMIC DNA]</scope>
    <source>
        <strain evidence="4 5">CBS 33761</strain>
    </source>
</reference>